<evidence type="ECO:0000256" key="2">
    <source>
        <dbReference type="RuleBase" id="RU000363"/>
    </source>
</evidence>
<dbReference type="Pfam" id="PF00106">
    <property type="entry name" value="adh_short"/>
    <property type="match status" value="1"/>
</dbReference>
<protein>
    <recommendedName>
        <fullName evidence="6">3-ketodihydrosphingosine reductase</fullName>
    </recommendedName>
</protein>
<feature type="transmembrane region" description="Helical" evidence="3">
    <location>
        <begin position="36"/>
        <end position="53"/>
    </location>
</feature>
<comment type="caution">
    <text evidence="4">The sequence shown here is derived from an EMBL/GenBank/DDBJ whole genome shotgun (WGS) entry which is preliminary data.</text>
</comment>
<evidence type="ECO:0008006" key="6">
    <source>
        <dbReference type="Google" id="ProtNLM"/>
    </source>
</evidence>
<dbReference type="GO" id="GO:0006666">
    <property type="term" value="P:3-keto-sphinganine metabolic process"/>
    <property type="evidence" value="ECO:0007669"/>
    <property type="project" value="TreeGrafter"/>
</dbReference>
<dbReference type="PROSITE" id="PS00061">
    <property type="entry name" value="ADH_SHORT"/>
    <property type="match status" value="1"/>
</dbReference>
<dbReference type="GO" id="GO:0047560">
    <property type="term" value="F:3-dehydrosphinganine reductase activity"/>
    <property type="evidence" value="ECO:0007669"/>
    <property type="project" value="TreeGrafter"/>
</dbReference>
<dbReference type="InterPro" id="IPR002347">
    <property type="entry name" value="SDR_fam"/>
</dbReference>
<evidence type="ECO:0000256" key="1">
    <source>
        <dbReference type="ARBA" id="ARBA00023002"/>
    </source>
</evidence>
<dbReference type="PANTHER" id="PTHR43550:SF3">
    <property type="entry name" value="3-KETODIHYDROSPHINGOSINE REDUCTASE"/>
    <property type="match status" value="1"/>
</dbReference>
<dbReference type="InterPro" id="IPR020904">
    <property type="entry name" value="Sc_DH/Rdtase_CS"/>
</dbReference>
<organism evidence="4 5">
    <name type="scientific">Protopolystoma xenopodis</name>
    <dbReference type="NCBI Taxonomy" id="117903"/>
    <lineage>
        <taxon>Eukaryota</taxon>
        <taxon>Metazoa</taxon>
        <taxon>Spiralia</taxon>
        <taxon>Lophotrochozoa</taxon>
        <taxon>Platyhelminthes</taxon>
        <taxon>Monogenea</taxon>
        <taxon>Polyopisthocotylea</taxon>
        <taxon>Polystomatidea</taxon>
        <taxon>Polystomatidae</taxon>
        <taxon>Protopolystoma</taxon>
    </lineage>
</organism>
<keyword evidence="3" id="KW-0812">Transmembrane</keyword>
<keyword evidence="3" id="KW-0472">Membrane</keyword>
<dbReference type="EMBL" id="CAAALY010035858">
    <property type="protein sequence ID" value="VEL18154.1"/>
    <property type="molecule type" value="Genomic_DNA"/>
</dbReference>
<dbReference type="GO" id="GO:0005789">
    <property type="term" value="C:endoplasmic reticulum membrane"/>
    <property type="evidence" value="ECO:0007669"/>
    <property type="project" value="TreeGrafter"/>
</dbReference>
<name>A0A3S5ADZ8_9PLAT</name>
<sequence>MGVYLVALLLCSLTTYLLYRYIRCNSGNSFFDGKHVLITGGSSGIGLSLAILARRSGANITLIARNRERLKLARETLASTSTTRSDAWVEVRSMDLTSSYASPVDVLIHSAGFCFSREFREMPIDEIASMNHTNYLGPVHLTHILLPSMLSMFSPQQNRLSHPARERRIAFISSMGGQVAIAGLTAYSATKYAIRGFADALRMELDMTGPLVTTSFPPDTDTPGFAFINYDPRAFMTYSHSVGSFVYRVTYMPPR</sequence>
<dbReference type="Proteomes" id="UP000784294">
    <property type="component" value="Unassembled WGS sequence"/>
</dbReference>
<evidence type="ECO:0000256" key="3">
    <source>
        <dbReference type="SAM" id="Phobius"/>
    </source>
</evidence>
<evidence type="ECO:0000313" key="5">
    <source>
        <dbReference type="Proteomes" id="UP000784294"/>
    </source>
</evidence>
<dbReference type="PRINTS" id="PR00081">
    <property type="entry name" value="GDHRDH"/>
</dbReference>
<dbReference type="PRINTS" id="PR00080">
    <property type="entry name" value="SDRFAMILY"/>
</dbReference>
<dbReference type="Gene3D" id="3.40.50.720">
    <property type="entry name" value="NAD(P)-binding Rossmann-like Domain"/>
    <property type="match status" value="1"/>
</dbReference>
<proteinExistence type="inferred from homology"/>
<gene>
    <name evidence="4" type="ORF">PXEA_LOCUS11594</name>
</gene>
<dbReference type="PANTHER" id="PTHR43550">
    <property type="entry name" value="3-KETODIHYDROSPHINGOSINE REDUCTASE"/>
    <property type="match status" value="1"/>
</dbReference>
<dbReference type="AlphaFoldDB" id="A0A3S5ADZ8"/>
<keyword evidence="1" id="KW-0560">Oxidoreductase</keyword>
<keyword evidence="3" id="KW-1133">Transmembrane helix</keyword>
<dbReference type="OrthoDB" id="37659at2759"/>
<dbReference type="SUPFAM" id="SSF51735">
    <property type="entry name" value="NAD(P)-binding Rossmann-fold domains"/>
    <property type="match status" value="1"/>
</dbReference>
<keyword evidence="5" id="KW-1185">Reference proteome</keyword>
<evidence type="ECO:0000313" key="4">
    <source>
        <dbReference type="EMBL" id="VEL18154.1"/>
    </source>
</evidence>
<dbReference type="GO" id="GO:0030148">
    <property type="term" value="P:sphingolipid biosynthetic process"/>
    <property type="evidence" value="ECO:0007669"/>
    <property type="project" value="TreeGrafter"/>
</dbReference>
<dbReference type="InterPro" id="IPR036291">
    <property type="entry name" value="NAD(P)-bd_dom_sf"/>
</dbReference>
<comment type="similarity">
    <text evidence="2">Belongs to the short-chain dehydrogenases/reductases (SDR) family.</text>
</comment>
<accession>A0A3S5ADZ8</accession>
<reference evidence="4" key="1">
    <citation type="submission" date="2018-11" db="EMBL/GenBank/DDBJ databases">
        <authorList>
            <consortium name="Pathogen Informatics"/>
        </authorList>
    </citation>
    <scope>NUCLEOTIDE SEQUENCE</scope>
</reference>